<dbReference type="EMBL" id="BAABME010001348">
    <property type="protein sequence ID" value="GAA0149084.1"/>
    <property type="molecule type" value="Genomic_DNA"/>
</dbReference>
<protein>
    <submittedName>
        <fullName evidence="2">Uncharacterized protein</fullName>
    </submittedName>
</protein>
<sequence>MGVDTPPGPQGHSSPRYPPRDPCQDPPPPANPTLVVAQKNASGQYSATVVLELEYQGGIGSSTPRNPSSVPLSTPKLYPKDSSRSPSGSSLPPRKSFLAFMARLSKPTTVFYPPTRLLVGPLLKLVNWRSFDIDRDLLFKHFSRALERTIRVVQAKLEKDELEVPASLWDAVRGDVSSPDPPSS</sequence>
<gene>
    <name evidence="2" type="ORF">LIER_08350</name>
</gene>
<name>A0AAV3PBQ8_LITER</name>
<proteinExistence type="predicted"/>
<organism evidence="2 3">
    <name type="scientific">Lithospermum erythrorhizon</name>
    <name type="common">Purple gromwell</name>
    <name type="synonym">Lithospermum officinale var. erythrorhizon</name>
    <dbReference type="NCBI Taxonomy" id="34254"/>
    <lineage>
        <taxon>Eukaryota</taxon>
        <taxon>Viridiplantae</taxon>
        <taxon>Streptophyta</taxon>
        <taxon>Embryophyta</taxon>
        <taxon>Tracheophyta</taxon>
        <taxon>Spermatophyta</taxon>
        <taxon>Magnoliopsida</taxon>
        <taxon>eudicotyledons</taxon>
        <taxon>Gunneridae</taxon>
        <taxon>Pentapetalae</taxon>
        <taxon>asterids</taxon>
        <taxon>lamiids</taxon>
        <taxon>Boraginales</taxon>
        <taxon>Boraginaceae</taxon>
        <taxon>Boraginoideae</taxon>
        <taxon>Lithospermeae</taxon>
        <taxon>Lithospermum</taxon>
    </lineage>
</organism>
<dbReference type="AlphaFoldDB" id="A0AAV3PBQ8"/>
<feature type="region of interest" description="Disordered" evidence="1">
    <location>
        <begin position="1"/>
        <end position="39"/>
    </location>
</feature>
<comment type="caution">
    <text evidence="2">The sequence shown here is derived from an EMBL/GenBank/DDBJ whole genome shotgun (WGS) entry which is preliminary data.</text>
</comment>
<keyword evidence="3" id="KW-1185">Reference proteome</keyword>
<feature type="region of interest" description="Disordered" evidence="1">
    <location>
        <begin position="57"/>
        <end position="92"/>
    </location>
</feature>
<evidence type="ECO:0000313" key="2">
    <source>
        <dbReference type="EMBL" id="GAA0149084.1"/>
    </source>
</evidence>
<feature type="compositionally biased region" description="Polar residues" evidence="1">
    <location>
        <begin position="61"/>
        <end position="72"/>
    </location>
</feature>
<evidence type="ECO:0000313" key="3">
    <source>
        <dbReference type="Proteomes" id="UP001454036"/>
    </source>
</evidence>
<accession>A0AAV3PBQ8</accession>
<reference evidence="2 3" key="1">
    <citation type="submission" date="2024-01" db="EMBL/GenBank/DDBJ databases">
        <title>The complete chloroplast genome sequence of Lithospermum erythrorhizon: insights into the phylogenetic relationship among Boraginaceae species and the maternal lineages of purple gromwells.</title>
        <authorList>
            <person name="Okada T."/>
            <person name="Watanabe K."/>
        </authorList>
    </citation>
    <scope>NUCLEOTIDE SEQUENCE [LARGE SCALE GENOMIC DNA]</scope>
</reference>
<evidence type="ECO:0000256" key="1">
    <source>
        <dbReference type="SAM" id="MobiDB-lite"/>
    </source>
</evidence>
<dbReference type="Proteomes" id="UP001454036">
    <property type="component" value="Unassembled WGS sequence"/>
</dbReference>